<dbReference type="Proteomes" id="UP000318055">
    <property type="component" value="Chromosome"/>
</dbReference>
<dbReference type="InterPro" id="IPR013131">
    <property type="entry name" value="Mannitol_DH_N"/>
</dbReference>
<dbReference type="AlphaFoldDB" id="A0A518RG55"/>
<feature type="domain" description="Mannitol dehydrogenase C-terminal" evidence="3">
    <location>
        <begin position="279"/>
        <end position="468"/>
    </location>
</feature>
<dbReference type="PANTHER" id="PTHR43362:SF1">
    <property type="entry name" value="MANNITOL DEHYDROGENASE 2-RELATED"/>
    <property type="match status" value="1"/>
</dbReference>
<dbReference type="Gene3D" id="1.10.1040.10">
    <property type="entry name" value="N-(1-d-carboxylethyl)-l-norvaline Dehydrogenase, domain 2"/>
    <property type="match status" value="1"/>
</dbReference>
<proteinExistence type="predicted"/>
<protein>
    <submittedName>
        <fullName evidence="4">Mannitol dehydrogenase family protein</fullName>
    </submittedName>
</protein>
<dbReference type="SUPFAM" id="SSF48179">
    <property type="entry name" value="6-phosphogluconate dehydrogenase C-terminal domain-like"/>
    <property type="match status" value="1"/>
</dbReference>
<accession>A0A518RG55</accession>
<dbReference type="GO" id="GO:0016616">
    <property type="term" value="F:oxidoreductase activity, acting on the CH-OH group of donors, NAD or NADP as acceptor"/>
    <property type="evidence" value="ECO:0007669"/>
    <property type="project" value="TreeGrafter"/>
</dbReference>
<sequence>MKRLSRETLAHLPDNVALPAYDPGLISRGVLHFGPGAFHRAHQASYFDALLARDPRWGITAVSLRSAGTVEALAAQDGYYTLAVLDREPSLRVIGAQRAGIGPGGGATLAQLLGDPQVRLVTSTVTEKGYCLAGDGTLDMNHPDIVADRKGGEPRSFVGWLVQGLAARRWGDVPPFMVLCCDNLSGNGGKLRAATIALARERDPDLAKWIADRVRFPDTMVDSITPASDHAFLAQVAEQLGVEDKAAVQREAFTQWVIGARDLGNGPDLASVGAILTDDVGGYERAKLRILNGLHSSLAYLGLALGLETVADAMAQRDLAGFAERLAHQDIVPVLDPVAGLDHGAYVRAVLTRFRNPAIRHLLSQIAWDGSQKLPYRLLDTVAAAKQAGRPVERLAIPVAAWMVFIARRSDSGEAITDPLAGPLADAARGATPAQLVERLFAFDAIFRPELSHDAAFRGAVTHAVERILANDIPNLLKA</sequence>
<dbReference type="OrthoDB" id="271711at2"/>
<dbReference type="InterPro" id="IPR013328">
    <property type="entry name" value="6PGD_dom2"/>
</dbReference>
<keyword evidence="5" id="KW-1185">Reference proteome</keyword>
<evidence type="ECO:0000259" key="3">
    <source>
        <dbReference type="Pfam" id="PF08125"/>
    </source>
</evidence>
<dbReference type="InterPro" id="IPR050988">
    <property type="entry name" value="Mannitol_DH/Oxidoreductase"/>
</dbReference>
<name>A0A518RG55_9SPHN</name>
<dbReference type="PANTHER" id="PTHR43362">
    <property type="entry name" value="MANNITOL DEHYDROGENASE DSF1-RELATED"/>
    <property type="match status" value="1"/>
</dbReference>
<keyword evidence="1" id="KW-0560">Oxidoreductase</keyword>
<evidence type="ECO:0000256" key="1">
    <source>
        <dbReference type="ARBA" id="ARBA00023002"/>
    </source>
</evidence>
<dbReference type="SUPFAM" id="SSF51735">
    <property type="entry name" value="NAD(P)-binding Rossmann-fold domains"/>
    <property type="match status" value="1"/>
</dbReference>
<organism evidence="4 5">
    <name type="scientific">Sphingomonas suaedae</name>
    <dbReference type="NCBI Taxonomy" id="2599297"/>
    <lineage>
        <taxon>Bacteria</taxon>
        <taxon>Pseudomonadati</taxon>
        <taxon>Pseudomonadota</taxon>
        <taxon>Alphaproteobacteria</taxon>
        <taxon>Sphingomonadales</taxon>
        <taxon>Sphingomonadaceae</taxon>
        <taxon>Sphingomonas</taxon>
    </lineage>
</organism>
<dbReference type="InterPro" id="IPR008927">
    <property type="entry name" value="6-PGluconate_DH-like_C_sf"/>
</dbReference>
<dbReference type="EMBL" id="CP042239">
    <property type="protein sequence ID" value="QDX26438.1"/>
    <property type="molecule type" value="Genomic_DNA"/>
</dbReference>
<evidence type="ECO:0000313" key="5">
    <source>
        <dbReference type="Proteomes" id="UP000318055"/>
    </source>
</evidence>
<dbReference type="RefSeq" id="WP_145847059.1">
    <property type="nucleotide sequence ID" value="NZ_CP042239.1"/>
</dbReference>
<gene>
    <name evidence="4" type="ORF">FPZ54_10655</name>
</gene>
<dbReference type="Gene3D" id="3.40.50.720">
    <property type="entry name" value="NAD(P)-binding Rossmann-like Domain"/>
    <property type="match status" value="1"/>
</dbReference>
<dbReference type="InterPro" id="IPR000669">
    <property type="entry name" value="Mannitol_DH"/>
</dbReference>
<evidence type="ECO:0000313" key="4">
    <source>
        <dbReference type="EMBL" id="QDX26438.1"/>
    </source>
</evidence>
<reference evidence="4 5" key="1">
    <citation type="submission" date="2019-07" db="EMBL/GenBank/DDBJ databases">
        <title>Sphingomonas alkalisoli sp. nov., isolated from rhizosphere soil of Suaedae salsa.</title>
        <authorList>
            <person name="Zhang H."/>
            <person name="Xu L."/>
            <person name="Zhang J.-X."/>
            <person name="Sun J.-Q."/>
        </authorList>
    </citation>
    <scope>NUCLEOTIDE SEQUENCE [LARGE SCALE GENOMIC DNA]</scope>
    <source>
        <strain evidence="4 5">XS-10</strain>
    </source>
</reference>
<dbReference type="KEGG" id="ssua:FPZ54_10655"/>
<dbReference type="InterPro" id="IPR013118">
    <property type="entry name" value="Mannitol_DH_C"/>
</dbReference>
<dbReference type="Pfam" id="PF08125">
    <property type="entry name" value="Mannitol_dh_C"/>
    <property type="match status" value="1"/>
</dbReference>
<dbReference type="Pfam" id="PF01232">
    <property type="entry name" value="Mannitol_dh"/>
    <property type="match status" value="1"/>
</dbReference>
<evidence type="ECO:0000259" key="2">
    <source>
        <dbReference type="Pfam" id="PF01232"/>
    </source>
</evidence>
<dbReference type="PRINTS" id="PR00084">
    <property type="entry name" value="MTLDHDRGNASE"/>
</dbReference>
<feature type="domain" description="Mannitol dehydrogenase N-terminal" evidence="2">
    <location>
        <begin position="29"/>
        <end position="260"/>
    </location>
</feature>
<dbReference type="InterPro" id="IPR036291">
    <property type="entry name" value="NAD(P)-bd_dom_sf"/>
</dbReference>